<dbReference type="PANTHER" id="PTHR30313">
    <property type="entry name" value="DNA PRIMASE"/>
    <property type="match status" value="1"/>
</dbReference>
<sequence>MAGKIPQHFIDDLLNRTDIVDVVDSRVKLKKTGKNYSACCPFHEEKTPSFTVSPDKQFYYCFGCGAGGNALGFVMEYERLPFPEAVEQLARLAGVEVPREEVSKAQQARQQASRTLYDLVAEAEKFFRSQLREHPAARKAIQYLRNRGLTGEVARDFNMGLAPPGWDNLLNRLGNTPDNRRLLEQAGLVIHKEAEGGRNERYYDRFRDRIMFPIRDQRGRAIAFGGRVLGDEKPKYLNSPETPIFHKGRELYGLWEARQHKQKLERLLVVEGYMDVVALAQFDIRYAVATLGTACGEDHLQLAFKHVPEVVFCFDGDKAGRTAAKRALDAALPQMQDGRQVRFLLLPEGEDPDTLVRQIGKDRFEQLIHTAVPLEDFLFDSAAEGIDLQTLDGRAKFSKLAAPLLDRLPKGVYRQLMFEQLARRTGLQLDTLKEIVEQNAAPARLAPQAPEQPQRTQAQGPQPAEPGLPEPDLPPTAPPSHPESSSPRQPQRGGQYRLPPERLLTALLLNHPKLAELVGDTSEFQDSGDPDLQLFAQVLQLLHERPGYSRNRILGHWCAHYDAEQSAKLEQLAQALGAQRVSGFNPQEEFEACLRRLGESAERRRRQQALEMLRDPAFNQKSPEEKRALLANWMVHKGPKA</sequence>
<dbReference type="Gene3D" id="3.90.980.10">
    <property type="entry name" value="DNA primase, catalytic core, N-terminal domain"/>
    <property type="match status" value="1"/>
</dbReference>
<comment type="function">
    <text evidence="12 13">RNA polymerase that catalyzes the synthesis of short RNA molecules used as primers for DNA polymerase during DNA replication.</text>
</comment>
<dbReference type="EC" id="2.7.7.101" evidence="12"/>
<dbReference type="CDD" id="cd03364">
    <property type="entry name" value="TOPRIM_DnaG_primases"/>
    <property type="match status" value="1"/>
</dbReference>
<keyword evidence="17" id="KW-1185">Reference proteome</keyword>
<evidence type="ECO:0000256" key="6">
    <source>
        <dbReference type="ARBA" id="ARBA00022723"/>
    </source>
</evidence>
<keyword evidence="7 12" id="KW-0863">Zinc-finger</keyword>
<comment type="catalytic activity">
    <reaction evidence="12">
        <text>ssDNA + n NTP = ssDNA/pppN(pN)n-1 hybrid + (n-1) diphosphate.</text>
        <dbReference type="EC" id="2.7.7.101"/>
    </reaction>
</comment>
<dbReference type="NCBIfam" id="TIGR01391">
    <property type="entry name" value="dnaG"/>
    <property type="match status" value="1"/>
</dbReference>
<evidence type="ECO:0000259" key="15">
    <source>
        <dbReference type="PROSITE" id="PS50880"/>
    </source>
</evidence>
<dbReference type="SUPFAM" id="SSF57783">
    <property type="entry name" value="Zinc beta-ribbon"/>
    <property type="match status" value="1"/>
</dbReference>
<dbReference type="InterPro" id="IPR036977">
    <property type="entry name" value="DNA_primase_Znf_CHC2"/>
</dbReference>
<evidence type="ECO:0000256" key="11">
    <source>
        <dbReference type="ARBA" id="ARBA00023163"/>
    </source>
</evidence>
<dbReference type="InterPro" id="IPR006295">
    <property type="entry name" value="DNA_primase_DnaG"/>
</dbReference>
<dbReference type="Gene3D" id="1.10.860.10">
    <property type="entry name" value="DNAb Helicase, Chain A"/>
    <property type="match status" value="1"/>
</dbReference>
<reference evidence="16 17" key="1">
    <citation type="submission" date="2023-04" db="EMBL/GenBank/DDBJ databases">
        <title>Marinobulbifer ophiurae gen. nov., sp. Nov., isolate from tissue of brittle star Ophioplocus japonicus.</title>
        <authorList>
            <person name="Kawano K."/>
            <person name="Sawayama S."/>
            <person name="Nakagawa S."/>
        </authorList>
    </citation>
    <scope>NUCLEOTIDE SEQUENCE [LARGE SCALE GENOMIC DNA]</scope>
    <source>
        <strain evidence="16 17">NKW57</strain>
    </source>
</reference>
<dbReference type="Gene3D" id="3.90.580.10">
    <property type="entry name" value="Zinc finger, CHC2-type domain"/>
    <property type="match status" value="1"/>
</dbReference>
<evidence type="ECO:0000313" key="17">
    <source>
        <dbReference type="Proteomes" id="UP001224392"/>
    </source>
</evidence>
<organism evidence="16 17">
    <name type="scientific">Biformimicrobium ophioploci</name>
    <dbReference type="NCBI Taxonomy" id="3036711"/>
    <lineage>
        <taxon>Bacteria</taxon>
        <taxon>Pseudomonadati</taxon>
        <taxon>Pseudomonadota</taxon>
        <taxon>Gammaproteobacteria</taxon>
        <taxon>Cellvibrionales</taxon>
        <taxon>Microbulbiferaceae</taxon>
        <taxon>Biformimicrobium</taxon>
    </lineage>
</organism>
<evidence type="ECO:0000256" key="7">
    <source>
        <dbReference type="ARBA" id="ARBA00022771"/>
    </source>
</evidence>
<evidence type="ECO:0000313" key="16">
    <source>
        <dbReference type="EMBL" id="GMG85745.1"/>
    </source>
</evidence>
<protein>
    <recommendedName>
        <fullName evidence="12 13">DNA primase</fullName>
        <ecNumber evidence="12">2.7.7.101</ecNumber>
    </recommendedName>
</protein>
<comment type="cofactor">
    <cofactor evidence="12 13">
        <name>Zn(2+)</name>
        <dbReference type="ChEBI" id="CHEBI:29105"/>
    </cofactor>
    <text evidence="12 13">Binds 1 zinc ion per monomer.</text>
</comment>
<dbReference type="Pfam" id="PF08278">
    <property type="entry name" value="DnaG_DnaB_bind"/>
    <property type="match status" value="1"/>
</dbReference>
<comment type="similarity">
    <text evidence="12 13">Belongs to the DnaG primase family.</text>
</comment>
<feature type="compositionally biased region" description="Pro residues" evidence="14">
    <location>
        <begin position="463"/>
        <end position="481"/>
    </location>
</feature>
<gene>
    <name evidence="12 16" type="primary">dnaG</name>
    <name evidence="16" type="ORF">MNKW57_00660</name>
</gene>
<dbReference type="SUPFAM" id="SSF56731">
    <property type="entry name" value="DNA primase core"/>
    <property type="match status" value="1"/>
</dbReference>
<keyword evidence="10 12" id="KW-0238">DNA-binding</keyword>
<dbReference type="RefSeq" id="WP_285762275.1">
    <property type="nucleotide sequence ID" value="NZ_BSYJ01000001.1"/>
</dbReference>
<dbReference type="Pfam" id="PF08275">
    <property type="entry name" value="DNAG_N"/>
    <property type="match status" value="1"/>
</dbReference>
<feature type="domain" description="Toprim" evidence="15">
    <location>
        <begin position="265"/>
        <end position="347"/>
    </location>
</feature>
<dbReference type="InterPro" id="IPR034151">
    <property type="entry name" value="TOPRIM_DnaG_bac"/>
</dbReference>
<dbReference type="InterPro" id="IPR013173">
    <property type="entry name" value="DNA_primase_DnaG_DnaB-bd_dom"/>
</dbReference>
<dbReference type="Gene3D" id="3.40.1360.10">
    <property type="match status" value="1"/>
</dbReference>
<keyword evidence="4 12" id="KW-0548">Nucleotidyltransferase</keyword>
<keyword evidence="6 12" id="KW-0479">Metal-binding</keyword>
<keyword evidence="1 12" id="KW-0240">DNA-directed RNA polymerase</keyword>
<comment type="domain">
    <text evidence="12">Contains an N-terminal zinc-binding domain, a central core domain that contains the primase activity, and a C-terminal DnaB-binding domain.</text>
</comment>
<dbReference type="PIRSF" id="PIRSF002811">
    <property type="entry name" value="DnaG"/>
    <property type="match status" value="1"/>
</dbReference>
<comment type="caution">
    <text evidence="16">The sequence shown here is derived from an EMBL/GenBank/DDBJ whole genome shotgun (WGS) entry which is preliminary data.</text>
</comment>
<evidence type="ECO:0000256" key="3">
    <source>
        <dbReference type="ARBA" id="ARBA00022679"/>
    </source>
</evidence>
<dbReference type="InterPro" id="IPR002694">
    <property type="entry name" value="Znf_CHC2"/>
</dbReference>
<feature type="zinc finger region" description="CHC2-type" evidence="12">
    <location>
        <begin position="40"/>
        <end position="64"/>
    </location>
</feature>
<keyword evidence="5 12" id="KW-0235">DNA replication</keyword>
<dbReference type="InterPro" id="IPR030846">
    <property type="entry name" value="DnaG_bac"/>
</dbReference>
<evidence type="ECO:0000256" key="5">
    <source>
        <dbReference type="ARBA" id="ARBA00022705"/>
    </source>
</evidence>
<evidence type="ECO:0000256" key="8">
    <source>
        <dbReference type="ARBA" id="ARBA00022833"/>
    </source>
</evidence>
<dbReference type="Pfam" id="PF10410">
    <property type="entry name" value="DnaB_bind"/>
    <property type="match status" value="1"/>
</dbReference>
<dbReference type="Proteomes" id="UP001224392">
    <property type="component" value="Unassembled WGS sequence"/>
</dbReference>
<keyword evidence="2 12" id="KW-0639">Primosome</keyword>
<dbReference type="EMBL" id="BSYJ01000001">
    <property type="protein sequence ID" value="GMG85745.1"/>
    <property type="molecule type" value="Genomic_DNA"/>
</dbReference>
<keyword evidence="9" id="KW-0460">Magnesium</keyword>
<dbReference type="SMART" id="SM00400">
    <property type="entry name" value="ZnF_CHCC"/>
    <property type="match status" value="1"/>
</dbReference>
<dbReference type="SMART" id="SM00766">
    <property type="entry name" value="DnaG_DnaB_bind"/>
    <property type="match status" value="1"/>
</dbReference>
<dbReference type="HAMAP" id="MF_00974">
    <property type="entry name" value="DNA_primase_DnaG"/>
    <property type="match status" value="1"/>
</dbReference>
<accession>A0ABQ6LUJ0</accession>
<keyword evidence="3 12" id="KW-0808">Transferase</keyword>
<evidence type="ECO:0000256" key="4">
    <source>
        <dbReference type="ARBA" id="ARBA00022695"/>
    </source>
</evidence>
<dbReference type="InterPro" id="IPR037068">
    <property type="entry name" value="DNA_primase_core_N_sf"/>
</dbReference>
<dbReference type="SMART" id="SM00493">
    <property type="entry name" value="TOPRIM"/>
    <property type="match status" value="1"/>
</dbReference>
<evidence type="ECO:0000256" key="2">
    <source>
        <dbReference type="ARBA" id="ARBA00022515"/>
    </source>
</evidence>
<dbReference type="InterPro" id="IPR050219">
    <property type="entry name" value="DnaG_primase"/>
</dbReference>
<dbReference type="InterPro" id="IPR006171">
    <property type="entry name" value="TOPRIM_dom"/>
</dbReference>
<dbReference type="PROSITE" id="PS50880">
    <property type="entry name" value="TOPRIM"/>
    <property type="match status" value="1"/>
</dbReference>
<keyword evidence="8 12" id="KW-0862">Zinc</keyword>
<feature type="region of interest" description="Disordered" evidence="14">
    <location>
        <begin position="443"/>
        <end position="496"/>
    </location>
</feature>
<evidence type="ECO:0000256" key="13">
    <source>
        <dbReference type="PIRNR" id="PIRNR002811"/>
    </source>
</evidence>
<dbReference type="Pfam" id="PF01807">
    <property type="entry name" value="Zn_ribbon_DnaG"/>
    <property type="match status" value="1"/>
</dbReference>
<dbReference type="SUPFAM" id="SSF117023">
    <property type="entry name" value="DNA primase DnaG, C-terminal domain"/>
    <property type="match status" value="1"/>
</dbReference>
<dbReference type="InterPro" id="IPR013264">
    <property type="entry name" value="DNAG_N"/>
</dbReference>
<feature type="compositionally biased region" description="Polar residues" evidence="14">
    <location>
        <begin position="451"/>
        <end position="460"/>
    </location>
</feature>
<dbReference type="PANTHER" id="PTHR30313:SF2">
    <property type="entry name" value="DNA PRIMASE"/>
    <property type="match status" value="1"/>
</dbReference>
<evidence type="ECO:0000256" key="10">
    <source>
        <dbReference type="ARBA" id="ARBA00023125"/>
    </source>
</evidence>
<evidence type="ECO:0000256" key="9">
    <source>
        <dbReference type="ARBA" id="ARBA00022842"/>
    </source>
</evidence>
<evidence type="ECO:0000256" key="12">
    <source>
        <dbReference type="HAMAP-Rule" id="MF_00974"/>
    </source>
</evidence>
<proteinExistence type="inferred from homology"/>
<dbReference type="InterPro" id="IPR016136">
    <property type="entry name" value="DNA_helicase_N/primase_C"/>
</dbReference>
<name>A0ABQ6LUJ0_9GAMM</name>
<evidence type="ECO:0000256" key="14">
    <source>
        <dbReference type="SAM" id="MobiDB-lite"/>
    </source>
</evidence>
<dbReference type="Gene3D" id="1.20.50.20">
    <property type="entry name" value="DnaG, RNA polymerase domain, helical bundle"/>
    <property type="match status" value="1"/>
</dbReference>
<dbReference type="Pfam" id="PF13155">
    <property type="entry name" value="Toprim_2"/>
    <property type="match status" value="1"/>
</dbReference>
<comment type="subunit">
    <text evidence="12">Monomer. Interacts with DnaB.</text>
</comment>
<dbReference type="InterPro" id="IPR019475">
    <property type="entry name" value="DNA_primase_DnaB-bd"/>
</dbReference>
<keyword evidence="11 12" id="KW-0804">Transcription</keyword>
<evidence type="ECO:0000256" key="1">
    <source>
        <dbReference type="ARBA" id="ARBA00022478"/>
    </source>
</evidence>